<keyword evidence="3" id="KW-1185">Reference proteome</keyword>
<protein>
    <submittedName>
        <fullName evidence="2">Uncharacterized protein</fullName>
    </submittedName>
</protein>
<gene>
    <name evidence="2" type="ORF">EYF80_020865</name>
</gene>
<evidence type="ECO:0000313" key="2">
    <source>
        <dbReference type="EMBL" id="TNN68830.1"/>
    </source>
</evidence>
<accession>A0A4Z2HT54</accession>
<sequence>MAAGCGSGAGADRPITTRSVVRSPAPPDRMTMNSRTAGLSQDQDQDQEDQDQDQVQDQDQDQDQD</sequence>
<feature type="compositionally biased region" description="Polar residues" evidence="1">
    <location>
        <begin position="31"/>
        <end position="40"/>
    </location>
</feature>
<proteinExistence type="predicted"/>
<dbReference type="Proteomes" id="UP000314294">
    <property type="component" value="Unassembled WGS sequence"/>
</dbReference>
<dbReference type="AlphaFoldDB" id="A0A4Z2HT54"/>
<dbReference type="EMBL" id="SRLO01000183">
    <property type="protein sequence ID" value="TNN68830.1"/>
    <property type="molecule type" value="Genomic_DNA"/>
</dbReference>
<reference evidence="2 3" key="1">
    <citation type="submission" date="2019-03" db="EMBL/GenBank/DDBJ databases">
        <title>First draft genome of Liparis tanakae, snailfish: a comprehensive survey of snailfish specific genes.</title>
        <authorList>
            <person name="Kim W."/>
            <person name="Song I."/>
            <person name="Jeong J.-H."/>
            <person name="Kim D."/>
            <person name="Kim S."/>
            <person name="Ryu S."/>
            <person name="Song J.Y."/>
            <person name="Lee S.K."/>
        </authorList>
    </citation>
    <scope>NUCLEOTIDE SEQUENCE [LARGE SCALE GENOMIC DNA]</scope>
    <source>
        <tissue evidence="2">Muscle</tissue>
    </source>
</reference>
<evidence type="ECO:0000256" key="1">
    <source>
        <dbReference type="SAM" id="MobiDB-lite"/>
    </source>
</evidence>
<name>A0A4Z2HT54_9TELE</name>
<comment type="caution">
    <text evidence="2">The sequence shown here is derived from an EMBL/GenBank/DDBJ whole genome shotgun (WGS) entry which is preliminary data.</text>
</comment>
<feature type="region of interest" description="Disordered" evidence="1">
    <location>
        <begin position="1"/>
        <end position="65"/>
    </location>
</feature>
<feature type="compositionally biased region" description="Acidic residues" evidence="1">
    <location>
        <begin position="43"/>
        <end position="65"/>
    </location>
</feature>
<organism evidence="2 3">
    <name type="scientific">Liparis tanakae</name>
    <name type="common">Tanaka's snailfish</name>
    <dbReference type="NCBI Taxonomy" id="230148"/>
    <lineage>
        <taxon>Eukaryota</taxon>
        <taxon>Metazoa</taxon>
        <taxon>Chordata</taxon>
        <taxon>Craniata</taxon>
        <taxon>Vertebrata</taxon>
        <taxon>Euteleostomi</taxon>
        <taxon>Actinopterygii</taxon>
        <taxon>Neopterygii</taxon>
        <taxon>Teleostei</taxon>
        <taxon>Neoteleostei</taxon>
        <taxon>Acanthomorphata</taxon>
        <taxon>Eupercaria</taxon>
        <taxon>Perciformes</taxon>
        <taxon>Cottioidei</taxon>
        <taxon>Cottales</taxon>
        <taxon>Liparidae</taxon>
        <taxon>Liparis</taxon>
    </lineage>
</organism>
<evidence type="ECO:0000313" key="3">
    <source>
        <dbReference type="Proteomes" id="UP000314294"/>
    </source>
</evidence>